<protein>
    <recommendedName>
        <fullName evidence="4 20">Cytochrome b</fullName>
    </recommendedName>
</protein>
<keyword evidence="15 20" id="KW-0496">Mitochondrion</keyword>
<evidence type="ECO:0000256" key="13">
    <source>
        <dbReference type="ARBA" id="ARBA00023004"/>
    </source>
</evidence>
<dbReference type="PROSITE" id="PS51003">
    <property type="entry name" value="CYTB_CTER"/>
    <property type="match status" value="1"/>
</dbReference>
<dbReference type="InterPro" id="IPR048259">
    <property type="entry name" value="Cytochrome_b_N_euk/bac"/>
</dbReference>
<dbReference type="PIRSF" id="PIRSF038885">
    <property type="entry name" value="COB"/>
    <property type="match status" value="1"/>
</dbReference>
<comment type="cofactor">
    <cofactor evidence="19">
        <name>heme</name>
        <dbReference type="ChEBI" id="CHEBI:30413"/>
    </cofactor>
    <text evidence="19">Binds 2 heme groups non-covalently.</text>
</comment>
<evidence type="ECO:0000256" key="8">
    <source>
        <dbReference type="ARBA" id="ARBA00022692"/>
    </source>
</evidence>
<evidence type="ECO:0000256" key="11">
    <source>
        <dbReference type="ARBA" id="ARBA00022982"/>
    </source>
</evidence>
<reference evidence="23" key="1">
    <citation type="submission" date="2017-11" db="EMBL/GenBank/DDBJ databases">
        <title>Definition of three distinct subspecies within the Barbus plebejus species.</title>
        <authorList>
            <person name="Rossi G."/>
            <person name="Zuffi G."/>
            <person name="Plazzi F."/>
            <person name="Marchi A."/>
            <person name="Valli A."/>
            <person name="Marinsek P."/>
            <person name="Falconi R."/>
        </authorList>
    </citation>
    <scope>NUCLEOTIDE SEQUENCE</scope>
    <source>
        <tissue evidence="23">Caudal fin</tissue>
    </source>
</reference>
<dbReference type="SUPFAM" id="SSF81648">
    <property type="entry name" value="a domain/subunit of cytochrome bc1 complex (Ubiquinol-cytochrome c reductase)"/>
    <property type="match status" value="1"/>
</dbReference>
<sequence>MASLRKTHPLIKIANNALVDLPAPSNISVWWNFGSLLGLCLATQILTGLFLAMHYTSDISTAFSSVVHICRDVNYGWLIRNMHANGASFFFLCIYMHIARGLYYGSYLYKETWNIGVVLLLLVMATAFVGYVLPWGQMSFWGATVITNLFSAVPYMGDMLVQWIWGGFSVDNATLTRFFTFHFLLPFIIAAATILHLLFLHETGSNNPIGLNSDADKISFHPYFTYKDLLGFVVMLLALTLLALFSPNLLGDPENFTPANPLVTPPHIQPEWYFLFAYAILRSIPNKLGGVLALLFSILVLMLVPLLHTSKQRGLTFRPVTQFLFWTLVADMIILTWIGGMPVEHPFIIIGQIASALYFALFLILVPLAGWLENKALESA</sequence>
<evidence type="ECO:0000256" key="1">
    <source>
        <dbReference type="ARBA" id="ARBA00002566"/>
    </source>
</evidence>
<comment type="subunit">
    <text evidence="3">The cytochrome bc1 complex contains 3 respiratory subunits (MT-CYB, CYC1 and UQCRFS1), 2 core proteins (UQCRC1 and UQCRC2) and probably 6 low-molecular weight proteins.</text>
</comment>
<evidence type="ECO:0000256" key="6">
    <source>
        <dbReference type="ARBA" id="ARBA00022617"/>
    </source>
</evidence>
<evidence type="ECO:0000256" key="3">
    <source>
        <dbReference type="ARBA" id="ARBA00011660"/>
    </source>
</evidence>
<keyword evidence="16 20" id="KW-0472">Membrane</keyword>
<dbReference type="Gene3D" id="1.20.810.10">
    <property type="entry name" value="Cytochrome Bc1 Complex, Chain C"/>
    <property type="match status" value="1"/>
</dbReference>
<evidence type="ECO:0000256" key="12">
    <source>
        <dbReference type="ARBA" id="ARBA00022989"/>
    </source>
</evidence>
<evidence type="ECO:0000256" key="15">
    <source>
        <dbReference type="ARBA" id="ARBA00023128"/>
    </source>
</evidence>
<keyword evidence="7 20" id="KW-0679">Respiratory chain</keyword>
<dbReference type="PANTHER" id="PTHR19271:SF16">
    <property type="entry name" value="CYTOCHROME B"/>
    <property type="match status" value="1"/>
</dbReference>
<dbReference type="GO" id="GO:0016491">
    <property type="term" value="F:oxidoreductase activity"/>
    <property type="evidence" value="ECO:0007669"/>
    <property type="project" value="UniProtKB-UniRule"/>
</dbReference>
<feature type="binding site" description="axial binding residue" evidence="19">
    <location>
        <position position="83"/>
    </location>
    <ligand>
        <name>heme b</name>
        <dbReference type="ChEBI" id="CHEBI:60344"/>
        <label>b562</label>
    </ligand>
    <ligandPart>
        <name>Fe</name>
        <dbReference type="ChEBI" id="CHEBI:18248"/>
    </ligandPart>
</feature>
<evidence type="ECO:0000256" key="9">
    <source>
        <dbReference type="ARBA" id="ARBA00022723"/>
    </source>
</evidence>
<dbReference type="InterPro" id="IPR016174">
    <property type="entry name" value="Di-haem_cyt_TM"/>
</dbReference>
<keyword evidence="9 19" id="KW-0479">Metal-binding</keyword>
<keyword evidence="5 20" id="KW-0813">Transport</keyword>
<dbReference type="EMBL" id="MG495865">
    <property type="protein sequence ID" value="QAY29002.1"/>
    <property type="molecule type" value="Genomic_DNA"/>
</dbReference>
<feature type="domain" description="Cytochrome b/b6 N-terminal region profile" evidence="21">
    <location>
        <begin position="1"/>
        <end position="209"/>
    </location>
</feature>
<dbReference type="InterPro" id="IPR036150">
    <property type="entry name" value="Cyt_b/b6_C_sf"/>
</dbReference>
<feature type="transmembrane region" description="Helical" evidence="20">
    <location>
        <begin position="320"/>
        <end position="341"/>
    </location>
</feature>
<evidence type="ECO:0000256" key="4">
    <source>
        <dbReference type="ARBA" id="ARBA00013531"/>
    </source>
</evidence>
<dbReference type="InterPro" id="IPR005797">
    <property type="entry name" value="Cyt_b/b6_N"/>
</dbReference>
<keyword evidence="6 19" id="KW-0349">Heme</keyword>
<name>A0A6B7F0Z6_BARBU</name>
<dbReference type="Pfam" id="PF00032">
    <property type="entry name" value="Cytochrom_B_C"/>
    <property type="match status" value="1"/>
</dbReference>
<proteinExistence type="inferred from homology"/>
<feature type="domain" description="Cytochrome b/b6 C-terminal region profile" evidence="22">
    <location>
        <begin position="210"/>
        <end position="380"/>
    </location>
</feature>
<dbReference type="InterPro" id="IPR005798">
    <property type="entry name" value="Cyt_b/b6_C"/>
</dbReference>
<evidence type="ECO:0000259" key="21">
    <source>
        <dbReference type="PROSITE" id="PS51002"/>
    </source>
</evidence>
<dbReference type="GO" id="GO:0006122">
    <property type="term" value="P:mitochondrial electron transport, ubiquinol to cytochrome c"/>
    <property type="evidence" value="ECO:0007669"/>
    <property type="project" value="TreeGrafter"/>
</dbReference>
<feature type="transmembrane region" description="Helical" evidence="20">
    <location>
        <begin position="288"/>
        <end position="308"/>
    </location>
</feature>
<feature type="transmembrane region" description="Helical" evidence="20">
    <location>
        <begin position="29"/>
        <end position="52"/>
    </location>
</feature>
<evidence type="ECO:0000256" key="16">
    <source>
        <dbReference type="ARBA" id="ARBA00023136"/>
    </source>
</evidence>
<evidence type="ECO:0000256" key="5">
    <source>
        <dbReference type="ARBA" id="ARBA00022448"/>
    </source>
</evidence>
<feature type="binding site" evidence="18">
    <location>
        <position position="201"/>
    </location>
    <ligand>
        <name>a ubiquinone</name>
        <dbReference type="ChEBI" id="CHEBI:16389"/>
    </ligand>
</feature>
<comment type="similarity">
    <text evidence="17 20">Belongs to the cytochrome b family.</text>
</comment>
<feature type="transmembrane region" description="Helical" evidence="20">
    <location>
        <begin position="113"/>
        <end position="133"/>
    </location>
</feature>
<comment type="function">
    <text evidence="1 20">Component of the ubiquinol-cytochrome c reductase complex (complex III or cytochrome b-c1 complex) that is part of the mitochondrial respiratory chain. The b-c1 complex mediates electron transfer from ubiquinol to cytochrome c. Contributes to the generation of a proton gradient across the mitochondrial membrane that is then used for ATP synthesis.</text>
</comment>
<keyword evidence="11 20" id="KW-0249">Electron transport</keyword>
<keyword evidence="10" id="KW-0999">Mitochondrion inner membrane</keyword>
<dbReference type="PROSITE" id="PS51002">
    <property type="entry name" value="CYTB_NTER"/>
    <property type="match status" value="1"/>
</dbReference>
<dbReference type="CDD" id="cd00290">
    <property type="entry name" value="cytochrome_b_C"/>
    <property type="match status" value="1"/>
</dbReference>
<dbReference type="GO" id="GO:0008121">
    <property type="term" value="F:quinol-cytochrome-c reductase activity"/>
    <property type="evidence" value="ECO:0007669"/>
    <property type="project" value="InterPro"/>
</dbReference>
<keyword evidence="14" id="KW-0830">Ubiquinone</keyword>
<dbReference type="FunFam" id="1.20.810.10:FF:000002">
    <property type="entry name" value="Cytochrome b"/>
    <property type="match status" value="1"/>
</dbReference>
<evidence type="ECO:0000256" key="20">
    <source>
        <dbReference type="RuleBase" id="RU362117"/>
    </source>
</evidence>
<feature type="transmembrane region" description="Helical" evidence="20">
    <location>
        <begin position="145"/>
        <end position="166"/>
    </location>
</feature>
<keyword evidence="12 20" id="KW-1133">Transmembrane helix</keyword>
<feature type="transmembrane region" description="Helical" evidence="20">
    <location>
        <begin position="347"/>
        <end position="372"/>
    </location>
</feature>
<accession>A0A6B7F0Z6</accession>
<dbReference type="InterPro" id="IPR048260">
    <property type="entry name" value="Cytochrome_b_C_euk/bac"/>
</dbReference>
<dbReference type="GO" id="GO:0045275">
    <property type="term" value="C:respiratory chain complex III"/>
    <property type="evidence" value="ECO:0007669"/>
    <property type="project" value="InterPro"/>
</dbReference>
<feature type="binding site" description="axial binding residue" evidence="19">
    <location>
        <position position="196"/>
    </location>
    <ligand>
        <name>heme b</name>
        <dbReference type="ChEBI" id="CHEBI:60344"/>
        <label>b566</label>
    </ligand>
    <ligandPart>
        <name>Fe</name>
        <dbReference type="ChEBI" id="CHEBI:18248"/>
    </ligandPart>
</feature>
<evidence type="ECO:0000256" key="14">
    <source>
        <dbReference type="ARBA" id="ARBA00023075"/>
    </source>
</evidence>
<evidence type="ECO:0000256" key="19">
    <source>
        <dbReference type="PIRSR" id="PIRSR038885-2"/>
    </source>
</evidence>
<dbReference type="InterPro" id="IPR030689">
    <property type="entry name" value="Cytochrome_b"/>
</dbReference>
<dbReference type="Pfam" id="PF00033">
    <property type="entry name" value="Cytochrome_B"/>
    <property type="match status" value="1"/>
</dbReference>
<gene>
    <name evidence="23" type="primary">cytb</name>
</gene>
<feature type="transmembrane region" description="Helical" evidence="20">
    <location>
        <begin position="178"/>
        <end position="200"/>
    </location>
</feature>
<evidence type="ECO:0000256" key="7">
    <source>
        <dbReference type="ARBA" id="ARBA00022660"/>
    </source>
</evidence>
<dbReference type="GO" id="GO:0005743">
    <property type="term" value="C:mitochondrial inner membrane"/>
    <property type="evidence" value="ECO:0007669"/>
    <property type="project" value="UniProtKB-SubCell"/>
</dbReference>
<evidence type="ECO:0000313" key="23">
    <source>
        <dbReference type="EMBL" id="QAY29002.1"/>
    </source>
</evidence>
<organism evidence="23">
    <name type="scientific">Barbus barbus</name>
    <name type="common">Barbel</name>
    <name type="synonym">Cyprinus barbus</name>
    <dbReference type="NCBI Taxonomy" id="40830"/>
    <lineage>
        <taxon>Eukaryota</taxon>
        <taxon>Metazoa</taxon>
        <taxon>Chordata</taxon>
        <taxon>Craniata</taxon>
        <taxon>Vertebrata</taxon>
        <taxon>Euteleostomi</taxon>
        <taxon>Actinopterygii</taxon>
        <taxon>Neopterygii</taxon>
        <taxon>Teleostei</taxon>
        <taxon>Ostariophysi</taxon>
        <taxon>Cypriniformes</taxon>
        <taxon>Cyprinidae</taxon>
        <taxon>Barbinae</taxon>
        <taxon>Barbus</taxon>
    </lineage>
</organism>
<dbReference type="CDD" id="cd00284">
    <property type="entry name" value="Cytochrome_b_N"/>
    <property type="match status" value="1"/>
</dbReference>
<geneLocation type="mitochondrion" evidence="23"/>
<evidence type="ECO:0000256" key="2">
    <source>
        <dbReference type="ARBA" id="ARBA00004448"/>
    </source>
</evidence>
<evidence type="ECO:0000256" key="17">
    <source>
        <dbReference type="ARBA" id="ARBA00061233"/>
    </source>
</evidence>
<feature type="binding site" description="axial binding residue" evidence="19">
    <location>
        <position position="97"/>
    </location>
    <ligand>
        <name>heme b</name>
        <dbReference type="ChEBI" id="CHEBI:60344"/>
        <label>b566</label>
    </ligand>
    <ligandPart>
        <name>Fe</name>
        <dbReference type="ChEBI" id="CHEBI:18248"/>
    </ligandPart>
</feature>
<feature type="binding site" description="axial binding residue" evidence="19">
    <location>
        <position position="182"/>
    </location>
    <ligand>
        <name>heme b</name>
        <dbReference type="ChEBI" id="CHEBI:60344"/>
        <label>b562</label>
    </ligand>
    <ligandPart>
        <name>Fe</name>
        <dbReference type="ChEBI" id="CHEBI:18248"/>
    </ligandPart>
</feature>
<dbReference type="InterPro" id="IPR027387">
    <property type="entry name" value="Cytb/b6-like_sf"/>
</dbReference>
<feature type="transmembrane region" description="Helical" evidence="20">
    <location>
        <begin position="229"/>
        <end position="250"/>
    </location>
</feature>
<comment type="cofactor">
    <cofactor evidence="20">
        <name>heme b</name>
        <dbReference type="ChEBI" id="CHEBI:60344"/>
    </cofactor>
    <text evidence="20">Binds 2 heme groups non-covalently.</text>
</comment>
<evidence type="ECO:0000256" key="10">
    <source>
        <dbReference type="ARBA" id="ARBA00022792"/>
    </source>
</evidence>
<keyword evidence="8 20" id="KW-0812">Transmembrane</keyword>
<dbReference type="SUPFAM" id="SSF81342">
    <property type="entry name" value="Transmembrane di-heme cytochromes"/>
    <property type="match status" value="1"/>
</dbReference>
<comment type="subcellular location">
    <subcellularLocation>
        <location evidence="2">Mitochondrion inner membrane</location>
        <topology evidence="2">Multi-pass membrane protein</topology>
    </subcellularLocation>
</comment>
<evidence type="ECO:0000256" key="18">
    <source>
        <dbReference type="PIRSR" id="PIRSR038885-1"/>
    </source>
</evidence>
<dbReference type="AlphaFoldDB" id="A0A6B7F0Z6"/>
<dbReference type="PANTHER" id="PTHR19271">
    <property type="entry name" value="CYTOCHROME B"/>
    <property type="match status" value="1"/>
</dbReference>
<dbReference type="GO" id="GO:0046872">
    <property type="term" value="F:metal ion binding"/>
    <property type="evidence" value="ECO:0007669"/>
    <property type="project" value="UniProtKB-UniRule"/>
</dbReference>
<evidence type="ECO:0000259" key="22">
    <source>
        <dbReference type="PROSITE" id="PS51003"/>
    </source>
</evidence>
<keyword evidence="13 19" id="KW-0408">Iron</keyword>